<keyword evidence="1" id="KW-1133">Transmembrane helix</keyword>
<evidence type="ECO:0000256" key="1">
    <source>
        <dbReference type="SAM" id="Phobius"/>
    </source>
</evidence>
<keyword evidence="1" id="KW-0472">Membrane</keyword>
<proteinExistence type="predicted"/>
<dbReference type="AlphaFoldDB" id="A0A9P7VNK2"/>
<accession>A0A9P7VNK2</accession>
<keyword evidence="1" id="KW-0812">Transmembrane</keyword>
<protein>
    <submittedName>
        <fullName evidence="2">Uncharacterized protein</fullName>
    </submittedName>
</protein>
<dbReference type="GeneID" id="66106606"/>
<evidence type="ECO:0000313" key="3">
    <source>
        <dbReference type="Proteomes" id="UP000812287"/>
    </source>
</evidence>
<dbReference type="EMBL" id="MU250542">
    <property type="protein sequence ID" value="KAG7443845.1"/>
    <property type="molecule type" value="Genomic_DNA"/>
</dbReference>
<gene>
    <name evidence="2" type="ORF">BT62DRAFT_921513</name>
</gene>
<keyword evidence="3" id="KW-1185">Reference proteome</keyword>
<comment type="caution">
    <text evidence="2">The sequence shown here is derived from an EMBL/GenBank/DDBJ whole genome shotgun (WGS) entry which is preliminary data.</text>
</comment>
<evidence type="ECO:0000313" key="2">
    <source>
        <dbReference type="EMBL" id="KAG7443845.1"/>
    </source>
</evidence>
<reference evidence="2" key="1">
    <citation type="submission" date="2020-11" db="EMBL/GenBank/DDBJ databases">
        <title>Adaptations for nitrogen fixation in a non-lichenized fungal sporocarp promotes dispersal by wood-feeding termites.</title>
        <authorList>
            <consortium name="DOE Joint Genome Institute"/>
            <person name="Koch R.A."/>
            <person name="Yoon G."/>
            <person name="Arayal U."/>
            <person name="Lail K."/>
            <person name="Amirebrahimi M."/>
            <person name="Labutti K."/>
            <person name="Lipzen A."/>
            <person name="Riley R."/>
            <person name="Barry K."/>
            <person name="Henrissat B."/>
            <person name="Grigoriev I.V."/>
            <person name="Herr J.R."/>
            <person name="Aime M.C."/>
        </authorList>
    </citation>
    <scope>NUCLEOTIDE SEQUENCE</scope>
    <source>
        <strain evidence="2">MCA 3950</strain>
    </source>
</reference>
<sequence length="126" mass="14306">MVKLEASVPALVTFIATISTIFPYDVTSLQKHSERGGMVLLDKLIRQYFLIAESLMVARSLIFKIHNTIVSESLFQNYLGAQIVPVMNSIKHVKKLLNTDSVLQEINLEVIHCQIQPEVESPYRFC</sequence>
<dbReference type="Proteomes" id="UP000812287">
    <property type="component" value="Unassembled WGS sequence"/>
</dbReference>
<name>A0A9P7VNK2_9AGAR</name>
<feature type="transmembrane region" description="Helical" evidence="1">
    <location>
        <begin position="6"/>
        <end position="26"/>
    </location>
</feature>
<organism evidence="2 3">
    <name type="scientific">Guyanagaster necrorhizus</name>
    <dbReference type="NCBI Taxonomy" id="856835"/>
    <lineage>
        <taxon>Eukaryota</taxon>
        <taxon>Fungi</taxon>
        <taxon>Dikarya</taxon>
        <taxon>Basidiomycota</taxon>
        <taxon>Agaricomycotina</taxon>
        <taxon>Agaricomycetes</taxon>
        <taxon>Agaricomycetidae</taxon>
        <taxon>Agaricales</taxon>
        <taxon>Marasmiineae</taxon>
        <taxon>Physalacriaceae</taxon>
        <taxon>Guyanagaster</taxon>
    </lineage>
</organism>
<dbReference type="RefSeq" id="XP_043037345.1">
    <property type="nucleotide sequence ID" value="XM_043184309.1"/>
</dbReference>